<proteinExistence type="predicted"/>
<evidence type="ECO:0000256" key="3">
    <source>
        <dbReference type="ARBA" id="ARBA00029839"/>
    </source>
</evidence>
<dbReference type="GO" id="GO:0052621">
    <property type="term" value="F:diguanylate cyclase activity"/>
    <property type="evidence" value="ECO:0007669"/>
    <property type="project" value="UniProtKB-EC"/>
</dbReference>
<dbReference type="Gene3D" id="3.30.70.270">
    <property type="match status" value="1"/>
</dbReference>
<reference evidence="6 7" key="1">
    <citation type="submission" date="2018-03" db="EMBL/GenBank/DDBJ databases">
        <title>Genomic Encyclopedia of Archaeal and Bacterial Type Strains, Phase II (KMG-II): from individual species to whole genera.</title>
        <authorList>
            <person name="Goeker M."/>
        </authorList>
    </citation>
    <scope>NUCLEOTIDE SEQUENCE [LARGE SCALE GENOMIC DNA]</scope>
    <source>
        <strain evidence="6 7">DSM 17586</strain>
    </source>
</reference>
<dbReference type="AlphaFoldDB" id="A0A2P8ENB4"/>
<evidence type="ECO:0000259" key="5">
    <source>
        <dbReference type="PROSITE" id="PS50887"/>
    </source>
</evidence>
<organism evidence="6 7">
    <name type="scientific">Marinobacterium halophilum</name>
    <dbReference type="NCBI Taxonomy" id="267374"/>
    <lineage>
        <taxon>Bacteria</taxon>
        <taxon>Pseudomonadati</taxon>
        <taxon>Pseudomonadota</taxon>
        <taxon>Gammaproteobacteria</taxon>
        <taxon>Oceanospirillales</taxon>
        <taxon>Oceanospirillaceae</taxon>
        <taxon>Marinobacterium</taxon>
    </lineage>
</organism>
<dbReference type="EC" id="2.7.7.65" evidence="1"/>
<dbReference type="GO" id="GO:0020037">
    <property type="term" value="F:heme binding"/>
    <property type="evidence" value="ECO:0007669"/>
    <property type="project" value="InterPro"/>
</dbReference>
<keyword evidence="7" id="KW-1185">Reference proteome</keyword>
<dbReference type="InterPro" id="IPR029787">
    <property type="entry name" value="Nucleotide_cyclase"/>
</dbReference>
<evidence type="ECO:0000256" key="2">
    <source>
        <dbReference type="ARBA" id="ARBA00015125"/>
    </source>
</evidence>
<sequence length="372" mass="43024">MRRTEQTLLEQMRITELEIDNRKTLFSITAADCERLAQIKPMIEREVDRLVHQFYDLQTSVPEIALLIGDADTLRRLRGAQRTYVIDLFSGFYDIEYVNNRLRIGMVHKRIGVEPKLYLAAIHQLKTLLNALLARLIPDATEARHMIMSVEKLFMFDISLVFDTYIRSLISEIEASKEKSECYASELEDKVKERTKQLEMMSRTDALTGLLNVRHLVETLTQCLRAAQRRLESLTVVFLDINDFKRINDEEGHQRGDEILRTVADAIRLISRTEDYCFRYGGDEFCIILPRCTEAQARQSYGKRLIAEVNRHEAGLSISGGYVQACPAEHASAEELIRIADERMYLDKQQYRQQGIVKVENQEQDEPPANPH</sequence>
<dbReference type="Gene3D" id="1.10.490.10">
    <property type="entry name" value="Globins"/>
    <property type="match status" value="1"/>
</dbReference>
<dbReference type="InterPro" id="IPR050469">
    <property type="entry name" value="Diguanylate_Cyclase"/>
</dbReference>
<dbReference type="SUPFAM" id="SSF46458">
    <property type="entry name" value="Globin-like"/>
    <property type="match status" value="1"/>
</dbReference>
<feature type="domain" description="GGDEF" evidence="5">
    <location>
        <begin position="232"/>
        <end position="361"/>
    </location>
</feature>
<dbReference type="EMBL" id="PYGI01000024">
    <property type="protein sequence ID" value="PSL10967.1"/>
    <property type="molecule type" value="Genomic_DNA"/>
</dbReference>
<dbReference type="SUPFAM" id="SSF55073">
    <property type="entry name" value="Nucleotide cyclase"/>
    <property type="match status" value="1"/>
</dbReference>
<dbReference type="CDD" id="cd01949">
    <property type="entry name" value="GGDEF"/>
    <property type="match status" value="1"/>
</dbReference>
<evidence type="ECO:0000256" key="4">
    <source>
        <dbReference type="ARBA" id="ARBA00034247"/>
    </source>
</evidence>
<dbReference type="InterPro" id="IPR009050">
    <property type="entry name" value="Globin-like_sf"/>
</dbReference>
<accession>A0A2P8ENB4</accession>
<dbReference type="PROSITE" id="PS50887">
    <property type="entry name" value="GGDEF"/>
    <property type="match status" value="1"/>
</dbReference>
<comment type="caution">
    <text evidence="6">The sequence shown here is derived from an EMBL/GenBank/DDBJ whole genome shotgun (WGS) entry which is preliminary data.</text>
</comment>
<comment type="catalytic activity">
    <reaction evidence="4">
        <text>2 GTP = 3',3'-c-di-GMP + 2 diphosphate</text>
        <dbReference type="Rhea" id="RHEA:24898"/>
        <dbReference type="ChEBI" id="CHEBI:33019"/>
        <dbReference type="ChEBI" id="CHEBI:37565"/>
        <dbReference type="ChEBI" id="CHEBI:58805"/>
        <dbReference type="EC" id="2.7.7.65"/>
    </reaction>
</comment>
<dbReference type="InterPro" id="IPR000160">
    <property type="entry name" value="GGDEF_dom"/>
</dbReference>
<evidence type="ECO:0000313" key="7">
    <source>
        <dbReference type="Proteomes" id="UP000242133"/>
    </source>
</evidence>
<name>A0A2P8ENB4_9GAMM</name>
<dbReference type="OrthoDB" id="9803824at2"/>
<dbReference type="PANTHER" id="PTHR45138">
    <property type="entry name" value="REGULATORY COMPONENTS OF SENSORY TRANSDUCTION SYSTEM"/>
    <property type="match status" value="1"/>
</dbReference>
<dbReference type="Proteomes" id="UP000242133">
    <property type="component" value="Unassembled WGS sequence"/>
</dbReference>
<dbReference type="GO" id="GO:0019825">
    <property type="term" value="F:oxygen binding"/>
    <property type="evidence" value="ECO:0007669"/>
    <property type="project" value="InterPro"/>
</dbReference>
<dbReference type="SMART" id="SM00267">
    <property type="entry name" value="GGDEF"/>
    <property type="match status" value="1"/>
</dbReference>
<dbReference type="InterPro" id="IPR044398">
    <property type="entry name" value="Globin-sensor_dom"/>
</dbReference>
<dbReference type="RefSeq" id="WP_106592997.1">
    <property type="nucleotide sequence ID" value="NZ_PYGI01000024.1"/>
</dbReference>
<dbReference type="InterPro" id="IPR012292">
    <property type="entry name" value="Globin/Proto"/>
</dbReference>
<gene>
    <name evidence="6" type="ORF">CLV44_12447</name>
</gene>
<dbReference type="NCBIfam" id="TIGR00254">
    <property type="entry name" value="GGDEF"/>
    <property type="match status" value="1"/>
</dbReference>
<dbReference type="Pfam" id="PF00990">
    <property type="entry name" value="GGDEF"/>
    <property type="match status" value="1"/>
</dbReference>
<evidence type="ECO:0000256" key="1">
    <source>
        <dbReference type="ARBA" id="ARBA00012528"/>
    </source>
</evidence>
<dbReference type="InterPro" id="IPR043128">
    <property type="entry name" value="Rev_trsase/Diguanyl_cyclase"/>
</dbReference>
<dbReference type="Pfam" id="PF11563">
    <property type="entry name" value="Protoglobin"/>
    <property type="match status" value="1"/>
</dbReference>
<protein>
    <recommendedName>
        <fullName evidence="2">Diguanylate cyclase DosC</fullName>
        <ecNumber evidence="1">2.7.7.65</ecNumber>
    </recommendedName>
    <alternativeName>
        <fullName evidence="3">Direct oxygen-sensing cyclase</fullName>
    </alternativeName>
</protein>
<evidence type="ECO:0000313" key="6">
    <source>
        <dbReference type="EMBL" id="PSL10967.1"/>
    </source>
</evidence>
<dbReference type="PANTHER" id="PTHR45138:SF9">
    <property type="entry name" value="DIGUANYLATE CYCLASE DGCM-RELATED"/>
    <property type="match status" value="1"/>
</dbReference>